<comment type="caution">
    <text evidence="2">The sequence shown here is derived from an EMBL/GenBank/DDBJ whole genome shotgun (WGS) entry which is preliminary data.</text>
</comment>
<evidence type="ECO:0000256" key="1">
    <source>
        <dbReference type="SAM" id="Phobius"/>
    </source>
</evidence>
<dbReference type="PIRSF" id="PIRSF020606">
    <property type="entry name" value="UCP020606"/>
    <property type="match status" value="1"/>
</dbReference>
<evidence type="ECO:0000313" key="2">
    <source>
        <dbReference type="EMBL" id="KNH30143.1"/>
    </source>
</evidence>
<name>A0A0L1MNQ5_PSESX</name>
<dbReference type="OrthoDB" id="9786473at2"/>
<feature type="transmembrane region" description="Helical" evidence="1">
    <location>
        <begin position="53"/>
        <end position="71"/>
    </location>
</feature>
<feature type="transmembrane region" description="Helical" evidence="1">
    <location>
        <begin position="126"/>
        <end position="143"/>
    </location>
</feature>
<dbReference type="InterPro" id="IPR058534">
    <property type="entry name" value="YjdF"/>
</dbReference>
<feature type="transmembrane region" description="Helical" evidence="1">
    <location>
        <begin position="30"/>
        <end position="47"/>
    </location>
</feature>
<dbReference type="InterPro" id="IPR014509">
    <property type="entry name" value="YjdF-like"/>
</dbReference>
<dbReference type="AlphaFoldDB" id="A0A0L1MNQ5"/>
<gene>
    <name evidence="2" type="ORF">ACS77_01410</name>
</gene>
<keyword evidence="1" id="KW-0472">Membrane</keyword>
<keyword evidence="1" id="KW-0812">Transmembrane</keyword>
<organism evidence="2 3">
    <name type="scientific">Pseudomonas syringae</name>
    <dbReference type="NCBI Taxonomy" id="317"/>
    <lineage>
        <taxon>Bacteria</taxon>
        <taxon>Pseudomonadati</taxon>
        <taxon>Pseudomonadota</taxon>
        <taxon>Gammaproteobacteria</taxon>
        <taxon>Pseudomonadales</taxon>
        <taxon>Pseudomonadaceae</taxon>
        <taxon>Pseudomonas</taxon>
    </lineage>
</organism>
<dbReference type="EMBL" id="LFQK01000002">
    <property type="protein sequence ID" value="KNH30143.1"/>
    <property type="molecule type" value="Genomic_DNA"/>
</dbReference>
<dbReference type="PATRIC" id="fig|317.197.peg.1319"/>
<accession>A0A0L1MNQ5</accession>
<dbReference type="Pfam" id="PF09997">
    <property type="entry name" value="DUF2238"/>
    <property type="match status" value="1"/>
</dbReference>
<sequence length="240" mass="26914">MSKAIGAKDLSTHSRPLPVMTPKEHPRYDLALLIAFLLIVAALGISPHSRVDWVLENLLALLLVMVLVGVSRRFRLSAVSISLVFVFLCIHELGSHYTYALVPYDRWCSALTGVSLNKTFGFERNHYDRLVHLTYGLLMVYPIREVLVRITPLRGFWVGFVALNIVLSTSAVYEIVEWIGGQFLGKDTAKAFVAAQNDPWDSQADMALAVAGAFFTLSVIPLWRRFVYRSSRLSSLENNS</sequence>
<protein>
    <submittedName>
        <fullName evidence="2">Membrane protein</fullName>
    </submittedName>
</protein>
<keyword evidence="1" id="KW-1133">Transmembrane helix</keyword>
<reference evidence="2 3" key="1">
    <citation type="submission" date="2015-06" db="EMBL/GenBank/DDBJ databases">
        <authorList>
            <person name="Hoefler B.C."/>
            <person name="Straight P.D."/>
        </authorList>
    </citation>
    <scope>NUCLEOTIDE SEQUENCE [LARGE SCALE GENOMIC DNA]</scope>
    <source>
        <strain evidence="2 3">Riq4</strain>
    </source>
</reference>
<proteinExistence type="predicted"/>
<feature type="transmembrane region" description="Helical" evidence="1">
    <location>
        <begin position="78"/>
        <end position="97"/>
    </location>
</feature>
<feature type="transmembrane region" description="Helical" evidence="1">
    <location>
        <begin position="206"/>
        <end position="223"/>
    </location>
</feature>
<dbReference type="Proteomes" id="UP000036955">
    <property type="component" value="Unassembled WGS sequence"/>
</dbReference>
<evidence type="ECO:0000313" key="3">
    <source>
        <dbReference type="Proteomes" id="UP000036955"/>
    </source>
</evidence>
<feature type="transmembrane region" description="Helical" evidence="1">
    <location>
        <begin position="155"/>
        <end position="176"/>
    </location>
</feature>